<evidence type="ECO:0000256" key="3">
    <source>
        <dbReference type="ARBA" id="ARBA00022603"/>
    </source>
</evidence>
<dbReference type="InterPro" id="IPR012263">
    <property type="entry name" value="M_m6A_EcoRV"/>
</dbReference>
<evidence type="ECO:0000313" key="7">
    <source>
        <dbReference type="EMBL" id="GGC33956.1"/>
    </source>
</evidence>
<comment type="caution">
    <text evidence="7">The sequence shown here is derived from an EMBL/GenBank/DDBJ whole genome shotgun (WGS) entry which is preliminary data.</text>
</comment>
<evidence type="ECO:0000256" key="4">
    <source>
        <dbReference type="ARBA" id="ARBA00022679"/>
    </source>
</evidence>
<evidence type="ECO:0000256" key="5">
    <source>
        <dbReference type="ARBA" id="ARBA00022691"/>
    </source>
</evidence>
<dbReference type="Proteomes" id="UP000637769">
    <property type="component" value="Unassembled WGS sequence"/>
</dbReference>
<dbReference type="EC" id="2.1.1.72" evidence="2"/>
<evidence type="ECO:0000256" key="2">
    <source>
        <dbReference type="ARBA" id="ARBA00011900"/>
    </source>
</evidence>
<sequence length="290" mass="33395">MVSSPLRYPGGKSKLFKFFCDIIKANDLYNCSYCEPYAGGAGLAIKLLVNGFVKEISLNDIDPGIYAFWASVIYDTDNFCEMIENTPITIEEWLRQKAIWKNVDAANQLQLGFSTYFLNRTSRSGIIEGAGPIGGYKQDGKWKIDVRLIKDRQIENIKLLSNFREQISISNEDALKYIKNKLSKQETLTYLDPPYYVKGSKLYKNFYNHEDHKNISLLLRKSKNRKWILSYDDVPQIRDLYHDFIPTTYYLNYSAGNKTKGKEVIYVSDCVCLPDEENKDSNITITRDAA</sequence>
<dbReference type="PANTHER" id="PTHR30481">
    <property type="entry name" value="DNA ADENINE METHYLASE"/>
    <property type="match status" value="1"/>
</dbReference>
<dbReference type="Gene3D" id="1.10.1020.10">
    <property type="entry name" value="Adenine-specific Methyltransferase, Domain 2"/>
    <property type="match status" value="1"/>
</dbReference>
<proteinExistence type="inferred from homology"/>
<organism evidence="7 8">
    <name type="scientific">Asaia siamensis</name>
    <dbReference type="NCBI Taxonomy" id="110479"/>
    <lineage>
        <taxon>Bacteria</taxon>
        <taxon>Pseudomonadati</taxon>
        <taxon>Pseudomonadota</taxon>
        <taxon>Alphaproteobacteria</taxon>
        <taxon>Acetobacterales</taxon>
        <taxon>Acetobacteraceae</taxon>
        <taxon>Asaia</taxon>
    </lineage>
</organism>
<dbReference type="Pfam" id="PF02086">
    <property type="entry name" value="MethyltransfD12"/>
    <property type="match status" value="1"/>
</dbReference>
<comment type="similarity">
    <text evidence="1">Belongs to the N(4)/N(6)-methyltransferase family.</text>
</comment>
<protein>
    <recommendedName>
        <fullName evidence="2">site-specific DNA-methyltransferase (adenine-specific)</fullName>
        <ecNumber evidence="2">2.1.1.72</ecNumber>
    </recommendedName>
</protein>
<name>A0ABQ1M611_9PROT</name>
<dbReference type="Gene3D" id="3.40.50.150">
    <property type="entry name" value="Vaccinia Virus protein VP39"/>
    <property type="match status" value="1"/>
</dbReference>
<keyword evidence="4" id="KW-0808">Transferase</keyword>
<accession>A0ABQ1M611</accession>
<dbReference type="RefSeq" id="WP_188426584.1">
    <property type="nucleotide sequence ID" value="NZ_BMCH01000005.1"/>
</dbReference>
<dbReference type="InterPro" id="IPR029063">
    <property type="entry name" value="SAM-dependent_MTases_sf"/>
</dbReference>
<keyword evidence="5" id="KW-0949">S-adenosyl-L-methionine</keyword>
<dbReference type="SUPFAM" id="SSF53335">
    <property type="entry name" value="S-adenosyl-L-methionine-dependent methyltransferases"/>
    <property type="match status" value="1"/>
</dbReference>
<comment type="catalytic activity">
    <reaction evidence="6">
        <text>a 2'-deoxyadenosine in DNA + S-adenosyl-L-methionine = an N(6)-methyl-2'-deoxyadenosine in DNA + S-adenosyl-L-homocysteine + H(+)</text>
        <dbReference type="Rhea" id="RHEA:15197"/>
        <dbReference type="Rhea" id="RHEA-COMP:12418"/>
        <dbReference type="Rhea" id="RHEA-COMP:12419"/>
        <dbReference type="ChEBI" id="CHEBI:15378"/>
        <dbReference type="ChEBI" id="CHEBI:57856"/>
        <dbReference type="ChEBI" id="CHEBI:59789"/>
        <dbReference type="ChEBI" id="CHEBI:90615"/>
        <dbReference type="ChEBI" id="CHEBI:90616"/>
        <dbReference type="EC" id="2.1.1.72"/>
    </reaction>
</comment>
<dbReference type="PRINTS" id="PR00505">
    <property type="entry name" value="D12N6MTFRASE"/>
</dbReference>
<evidence type="ECO:0000313" key="8">
    <source>
        <dbReference type="Proteomes" id="UP000637769"/>
    </source>
</evidence>
<dbReference type="InterPro" id="IPR012327">
    <property type="entry name" value="MeTrfase_D12"/>
</dbReference>
<evidence type="ECO:0000256" key="1">
    <source>
        <dbReference type="ARBA" id="ARBA00006594"/>
    </source>
</evidence>
<dbReference type="GO" id="GO:0032259">
    <property type="term" value="P:methylation"/>
    <property type="evidence" value="ECO:0007669"/>
    <property type="project" value="UniProtKB-KW"/>
</dbReference>
<keyword evidence="3 7" id="KW-0489">Methyltransferase</keyword>
<keyword evidence="8" id="KW-1185">Reference proteome</keyword>
<dbReference type="PIRSF" id="PIRSF000398">
    <property type="entry name" value="M_m6A_EcoRV"/>
    <property type="match status" value="1"/>
</dbReference>
<dbReference type="EMBL" id="BMCH01000005">
    <property type="protein sequence ID" value="GGC33956.1"/>
    <property type="molecule type" value="Genomic_DNA"/>
</dbReference>
<reference evidence="8" key="1">
    <citation type="journal article" date="2019" name="Int. J. Syst. Evol. Microbiol.">
        <title>The Global Catalogue of Microorganisms (GCM) 10K type strain sequencing project: providing services to taxonomists for standard genome sequencing and annotation.</title>
        <authorList>
            <consortium name="The Broad Institute Genomics Platform"/>
            <consortium name="The Broad Institute Genome Sequencing Center for Infectious Disease"/>
            <person name="Wu L."/>
            <person name="Ma J."/>
        </authorList>
    </citation>
    <scope>NUCLEOTIDE SEQUENCE [LARGE SCALE GENOMIC DNA]</scope>
    <source>
        <strain evidence="8">CCM 7132</strain>
    </source>
</reference>
<dbReference type="GO" id="GO:0008168">
    <property type="term" value="F:methyltransferase activity"/>
    <property type="evidence" value="ECO:0007669"/>
    <property type="project" value="UniProtKB-KW"/>
</dbReference>
<dbReference type="InterPro" id="IPR023095">
    <property type="entry name" value="Ade_MeTrfase_dom_2"/>
</dbReference>
<gene>
    <name evidence="7" type="ORF">GCM10007207_19360</name>
</gene>
<evidence type="ECO:0000256" key="6">
    <source>
        <dbReference type="ARBA" id="ARBA00047942"/>
    </source>
</evidence>
<dbReference type="PANTHER" id="PTHR30481:SF2">
    <property type="entry name" value="SITE-SPECIFIC DNA-METHYLTRANSFERASE (ADENINE-SPECIFIC)"/>
    <property type="match status" value="1"/>
</dbReference>